<comment type="function">
    <text evidence="12 14">Possesses two activities: a DNA synthesis (polymerase) and an exonucleolytic activity that degrades single-stranded DNA in the 3'- to 5'-direction. Has a template-primer preference which is characteristic of a replicative DNA polymerase.</text>
</comment>
<dbReference type="GO" id="GO:0006261">
    <property type="term" value="P:DNA-templated DNA replication"/>
    <property type="evidence" value="ECO:0007669"/>
    <property type="project" value="UniProtKB-UniRule"/>
</dbReference>
<feature type="domain" description="DNA polymerase II large subunit DP2 N-terminal" evidence="15">
    <location>
        <begin position="4"/>
        <end position="269"/>
    </location>
</feature>
<keyword evidence="3 14" id="KW-0808">Transferase</keyword>
<dbReference type="EMBL" id="RCOS01000087">
    <property type="protein sequence ID" value="RSN74700.1"/>
    <property type="molecule type" value="Genomic_DNA"/>
</dbReference>
<keyword evidence="4 14" id="KW-0548">Nucleotidyltransferase</keyword>
<dbReference type="InterPro" id="IPR016033">
    <property type="entry name" value="PolC_DP2_N"/>
</dbReference>
<evidence type="ECO:0000256" key="8">
    <source>
        <dbReference type="ARBA" id="ARBA00022839"/>
    </source>
</evidence>
<dbReference type="InterPro" id="IPR004475">
    <property type="entry name" value="PolC_DP2"/>
</dbReference>
<dbReference type="EC" id="3.1.11.1" evidence="14"/>
<evidence type="ECO:0000256" key="12">
    <source>
        <dbReference type="ARBA" id="ARBA00025068"/>
    </source>
</evidence>
<feature type="domain" description="DNA polymerase II large subunit DP2 catalytic" evidence="17">
    <location>
        <begin position="686"/>
        <end position="976"/>
    </location>
</feature>
<sequence>MMYIEDKVEEIIQVARAARRTGKDVSEDVEIKKANSLSERVSALFGNEDIGKRISFWLEKGMDKHTTAFKVAGEIASNMMGRDINETAELAVRVGLAIITDAVVSAPVEGISKVVVKKAGGRSYLSVYYNGPIRTAGGTEGAISVLIADYVRQKLGLQEFKPGKEIVSRYLEEVELYRRYAHLQYNASGEEIKKVVENLPVEVTGPPTEEEEVSSNRDIPSIETNRIRGGAVLVINDCIAQKAKKLAKLVDEISSKLGDFDTSSWNWLHFIGRKEEKKEDIKDLCPVIVPSKKFMEDAVVGRPILSYPSRPGGFRLRYGHARDTGLASVGVSPATMIILDEFLAVGTQVRIERPGKSAVVMPVDSIEGPVVRLRDGSVVRVKSAEEAKKLADKVEKILFLGDVLIGFGEFLENNHKLIPSPWVEEWWAEMLRAKGVDVDPWADYSFDEAMKLSIKYDVPIHPRWTYFWHDITVDELSSLIEAVRKADSSDGRIFLEGVKEILEKLCIPHRVENGKAVVEGDDAKALLASLSGMEKFDRRKYGNLSTMEAINDISAFRIMPKAIYYIGMRVGRPEKAKQRKMKPPVNLLFPVGNLRGRSRMISRANGAVTVEVALRKCPSCGKVTVRYFCCGSRTVPILFCSKCGREVRDRCTQHPDAEVVCYRSTMLDMRELIKEAFESLGQEYDISGLKGVIGLTSKDKVPEPLEKGILRAKYGLSVFKDGTIRFDSTNTVLTHFKPKEIGTSVEKLKELGYTHDIYGRPLTSDDQLLELKVQDIILPREAADHFLRVAGFVDELLERFYGLRPYYNARKPEDLIGHVFFTISPHTFVANAVRLIGFADASVVMAHPFIHAAKRRNADGDEDSIILGLDALLNFSRSYLPNKPGGREDAPLLLVTQIDLEYVDDETYNIETVDRYPLEFFEATWRFEDPSNVKLRTVGRDYREGKEVRISFTVPVISIEAPRESRYRKLNTMAEKLEAHVALEAKIRAVDLEDSLSRALSHHFIRDIAGNLRKFSQQQFRCMRCNAKYRRVPLSGRCEKCGGELNLTVHRGTAVKYLIPTAEIINKYGIKGYLEHRVMLLQEEAEQMFSKSNQSKLELLETEKPKKVGLSSFL</sequence>
<evidence type="ECO:0000313" key="19">
    <source>
        <dbReference type="Proteomes" id="UP000277582"/>
    </source>
</evidence>
<gene>
    <name evidence="14" type="primary">polC</name>
    <name evidence="18" type="ORF">D6D85_07555</name>
</gene>
<comment type="caution">
    <text evidence="18">The sequence shown here is derived from an EMBL/GenBank/DDBJ whole genome shotgun (WGS) entry which is preliminary data.</text>
</comment>
<dbReference type="Pfam" id="PF03833">
    <property type="entry name" value="PolC_DP2_N"/>
    <property type="match status" value="1"/>
</dbReference>
<dbReference type="Proteomes" id="UP000277582">
    <property type="component" value="Unassembled WGS sequence"/>
</dbReference>
<comment type="catalytic activity">
    <reaction evidence="14">
        <text>Exonucleolytic cleavage in the 3'- to 5'-direction to yield nucleoside 5'-phosphates.</text>
        <dbReference type="EC" id="3.1.11.1"/>
    </reaction>
</comment>
<evidence type="ECO:0000256" key="5">
    <source>
        <dbReference type="ARBA" id="ARBA00022705"/>
    </source>
</evidence>
<organism evidence="18 19">
    <name type="scientific">Candidatus Methanodesulfokora washburnensis</name>
    <dbReference type="NCBI Taxonomy" id="2478471"/>
    <lineage>
        <taxon>Archaea</taxon>
        <taxon>Thermoproteota</taxon>
        <taxon>Candidatus Korarchaeia</taxon>
        <taxon>Candidatus Korarchaeia incertae sedis</taxon>
        <taxon>Candidatus Methanodesulfokora</taxon>
    </lineage>
</organism>
<evidence type="ECO:0000256" key="11">
    <source>
        <dbReference type="ARBA" id="ARBA00023268"/>
    </source>
</evidence>
<dbReference type="RefSeq" id="WP_125671406.1">
    <property type="nucleotide sequence ID" value="NZ_RCOS01000087.1"/>
</dbReference>
<dbReference type="NCBIfam" id="NF003103">
    <property type="entry name" value="PRK04023.1"/>
    <property type="match status" value="1"/>
</dbReference>
<dbReference type="PANTHER" id="PTHR42210">
    <property type="entry name" value="DNA POLYMERASE II LARGE SUBUNIT"/>
    <property type="match status" value="1"/>
</dbReference>
<dbReference type="Pfam" id="PF24844">
    <property type="entry name" value="PolC_DP2_central"/>
    <property type="match status" value="1"/>
</dbReference>
<dbReference type="GO" id="GO:0003887">
    <property type="term" value="F:DNA-directed DNA polymerase activity"/>
    <property type="evidence" value="ECO:0007669"/>
    <property type="project" value="UniProtKB-UniRule"/>
</dbReference>
<protein>
    <recommendedName>
        <fullName evidence="14">DNA polymerase II large subunit</fullName>
        <shortName evidence="14">Pol II</shortName>
        <ecNumber evidence="14">2.7.7.7</ecNumber>
    </recommendedName>
    <alternativeName>
        <fullName evidence="14">Exodeoxyribonuclease large subunit</fullName>
        <ecNumber evidence="14">3.1.11.1</ecNumber>
    </alternativeName>
</protein>
<evidence type="ECO:0000259" key="17">
    <source>
        <dbReference type="Pfam" id="PF24846"/>
    </source>
</evidence>
<keyword evidence="10 14" id="KW-0238">DNA-binding</keyword>
<accession>A0A3R9PW84</accession>
<feature type="domain" description="DNA polymerase II large subunit DP2 central" evidence="16">
    <location>
        <begin position="287"/>
        <end position="648"/>
    </location>
</feature>
<evidence type="ECO:0000256" key="13">
    <source>
        <dbReference type="ARBA" id="ARBA00049244"/>
    </source>
</evidence>
<dbReference type="OrthoDB" id="7529at2157"/>
<dbReference type="GO" id="GO:0006308">
    <property type="term" value="P:DNA catabolic process"/>
    <property type="evidence" value="ECO:0007669"/>
    <property type="project" value="UniProtKB-UniRule"/>
</dbReference>
<comment type="catalytic activity">
    <reaction evidence="13 14">
        <text>DNA(n) + a 2'-deoxyribonucleoside 5'-triphosphate = DNA(n+1) + diphosphate</text>
        <dbReference type="Rhea" id="RHEA:22508"/>
        <dbReference type="Rhea" id="RHEA-COMP:17339"/>
        <dbReference type="Rhea" id="RHEA-COMP:17340"/>
        <dbReference type="ChEBI" id="CHEBI:33019"/>
        <dbReference type="ChEBI" id="CHEBI:61560"/>
        <dbReference type="ChEBI" id="CHEBI:173112"/>
        <dbReference type="EC" id="2.7.7.7"/>
    </reaction>
</comment>
<keyword evidence="7 14" id="KW-0378">Hydrolase</keyword>
<keyword evidence="19" id="KW-1185">Reference proteome</keyword>
<keyword evidence="6 14" id="KW-0540">Nuclease</keyword>
<comment type="similarity">
    <text evidence="1 14">Belongs to the archaeal DNA polymerase II family.</text>
</comment>
<dbReference type="PIRSF" id="PIRSF016275">
    <property type="entry name" value="PolC_DP2"/>
    <property type="match status" value="1"/>
</dbReference>
<evidence type="ECO:0000256" key="6">
    <source>
        <dbReference type="ARBA" id="ARBA00022722"/>
    </source>
</evidence>
<dbReference type="AlphaFoldDB" id="A0A3R9PW84"/>
<evidence type="ECO:0000256" key="9">
    <source>
        <dbReference type="ARBA" id="ARBA00022932"/>
    </source>
</evidence>
<evidence type="ECO:0000256" key="14">
    <source>
        <dbReference type="HAMAP-Rule" id="MF_00324"/>
    </source>
</evidence>
<dbReference type="GO" id="GO:0008310">
    <property type="term" value="F:single-stranded DNA 3'-5' DNA exonuclease activity"/>
    <property type="evidence" value="ECO:0007669"/>
    <property type="project" value="UniProtKB-EC"/>
</dbReference>
<reference evidence="18 19" key="1">
    <citation type="submission" date="2018-10" db="EMBL/GenBank/DDBJ databases">
        <title>Co-occurring genomic capacity for anaerobic methane metabolism and dissimilatory sulfite reduction discovered in the Korarchaeota.</title>
        <authorList>
            <person name="Mckay L.J."/>
            <person name="Dlakic M."/>
            <person name="Fields M.W."/>
            <person name="Delmont T.O."/>
            <person name="Eren A.M."/>
            <person name="Jay Z.J."/>
            <person name="Klingelsmith K.B."/>
            <person name="Rusch D.B."/>
            <person name="Inskeep W.P."/>
        </authorList>
    </citation>
    <scope>NUCLEOTIDE SEQUENCE [LARGE SCALE GENOMIC DNA]</scope>
    <source>
        <strain evidence="18 19">MDKW</strain>
    </source>
</reference>
<evidence type="ECO:0000256" key="1">
    <source>
        <dbReference type="ARBA" id="ARBA00011053"/>
    </source>
</evidence>
<dbReference type="EC" id="2.7.7.7" evidence="14"/>
<keyword evidence="5 14" id="KW-0235">DNA replication</keyword>
<proteinExistence type="inferred from homology"/>
<evidence type="ECO:0000256" key="2">
    <source>
        <dbReference type="ARBA" id="ARBA00011315"/>
    </source>
</evidence>
<evidence type="ECO:0000256" key="3">
    <source>
        <dbReference type="ARBA" id="ARBA00022679"/>
    </source>
</evidence>
<comment type="subunit">
    <text evidence="2 14">Heterodimer of a large subunit and a small subunit.</text>
</comment>
<evidence type="ECO:0000256" key="4">
    <source>
        <dbReference type="ARBA" id="ARBA00022695"/>
    </source>
</evidence>
<evidence type="ECO:0000256" key="7">
    <source>
        <dbReference type="ARBA" id="ARBA00022801"/>
    </source>
</evidence>
<dbReference type="GO" id="GO:0003677">
    <property type="term" value="F:DNA binding"/>
    <property type="evidence" value="ECO:0007669"/>
    <property type="project" value="UniProtKB-UniRule"/>
</dbReference>
<keyword evidence="9 14" id="KW-0239">DNA-directed DNA polymerase</keyword>
<dbReference type="NCBIfam" id="TIGR00354">
    <property type="entry name" value="polC"/>
    <property type="match status" value="1"/>
</dbReference>
<dbReference type="Pfam" id="PF24846">
    <property type="entry name" value="PolC_DP2_cat"/>
    <property type="match status" value="1"/>
</dbReference>
<dbReference type="PANTHER" id="PTHR42210:SF1">
    <property type="entry name" value="DNA POLYMERASE II LARGE SUBUNIT"/>
    <property type="match status" value="1"/>
</dbReference>
<dbReference type="HAMAP" id="MF_00324">
    <property type="entry name" value="DNApol_II_L_arch"/>
    <property type="match status" value="1"/>
</dbReference>
<evidence type="ECO:0000259" key="16">
    <source>
        <dbReference type="Pfam" id="PF24844"/>
    </source>
</evidence>
<name>A0A3R9PW84_9CREN</name>
<evidence type="ECO:0000259" key="15">
    <source>
        <dbReference type="Pfam" id="PF03833"/>
    </source>
</evidence>
<dbReference type="InterPro" id="IPR056172">
    <property type="entry name" value="PolC_DP2_cat_dom"/>
</dbReference>
<keyword evidence="11 14" id="KW-0511">Multifunctional enzyme</keyword>
<dbReference type="InterPro" id="IPR056171">
    <property type="entry name" value="PolC_DP2_central_dom"/>
</dbReference>
<evidence type="ECO:0000313" key="18">
    <source>
        <dbReference type="EMBL" id="RSN74700.1"/>
    </source>
</evidence>
<keyword evidence="8 14" id="KW-0269">Exonuclease</keyword>
<evidence type="ECO:0000256" key="10">
    <source>
        <dbReference type="ARBA" id="ARBA00023125"/>
    </source>
</evidence>